<dbReference type="EMBL" id="FNKK01000002">
    <property type="protein sequence ID" value="SDQ36948.1"/>
    <property type="molecule type" value="Genomic_DNA"/>
</dbReference>
<dbReference type="PANTHER" id="PTHR36452:SF1">
    <property type="entry name" value="DUF2461 DOMAIN-CONTAINING PROTEIN"/>
    <property type="match status" value="1"/>
</dbReference>
<protein>
    <submittedName>
        <fullName evidence="1">TIGR02453 family protein</fullName>
    </submittedName>
</protein>
<organism evidence="1 2">
    <name type="scientific">Thermostaphylospora chromogena</name>
    <dbReference type="NCBI Taxonomy" id="35622"/>
    <lineage>
        <taxon>Bacteria</taxon>
        <taxon>Bacillati</taxon>
        <taxon>Actinomycetota</taxon>
        <taxon>Actinomycetes</taxon>
        <taxon>Streptosporangiales</taxon>
        <taxon>Thermomonosporaceae</taxon>
        <taxon>Thermostaphylospora</taxon>
    </lineage>
</organism>
<dbReference type="PANTHER" id="PTHR36452">
    <property type="entry name" value="CHROMOSOME 12, WHOLE GENOME SHOTGUN SEQUENCE"/>
    <property type="match status" value="1"/>
</dbReference>
<dbReference type="PIRSF" id="PIRSF028451">
    <property type="entry name" value="UCP028451"/>
    <property type="match status" value="1"/>
</dbReference>
<sequence length="223" mass="25098">MTRAGNGAWQHGGMAFRGFPDEAFIFYEGLAADNSKTYWTRHRSLYEQAVREPMTALGEELAAEFGPVRLFRPYRDVRFTRDKSPYKTHQGAYAPTVEGIGYYVELDAQGLYAGGGLYHASSERIGRFRAAVDDETTGAALAGVVAALDAAGYAIEGDRLKTRPRGFAAGHPRIELLRHRSLYAGRRFEPEPWVYTEEALTRVRDAWREVRPLVDWLTTHVKP</sequence>
<accession>A0A1H1AB33</accession>
<dbReference type="AlphaFoldDB" id="A0A1H1AB33"/>
<dbReference type="Proteomes" id="UP000217103">
    <property type="component" value="Unassembled WGS sequence"/>
</dbReference>
<dbReference type="InterPro" id="IPR012808">
    <property type="entry name" value="CHP02453"/>
</dbReference>
<proteinExistence type="predicted"/>
<reference evidence="1 2" key="1">
    <citation type="submission" date="2016-10" db="EMBL/GenBank/DDBJ databases">
        <authorList>
            <person name="de Groot N.N."/>
        </authorList>
    </citation>
    <scope>NUCLEOTIDE SEQUENCE [LARGE SCALE GENOMIC DNA]</scope>
    <source>
        <strain evidence="1 2">DSM 43794</strain>
    </source>
</reference>
<gene>
    <name evidence="1" type="ORF">SAMN04489764_0413</name>
</gene>
<dbReference type="Pfam" id="PF09365">
    <property type="entry name" value="DUF2461"/>
    <property type="match status" value="1"/>
</dbReference>
<name>A0A1H1AB33_9ACTN</name>
<evidence type="ECO:0000313" key="2">
    <source>
        <dbReference type="Proteomes" id="UP000217103"/>
    </source>
</evidence>
<dbReference type="STRING" id="35622.SAMN04489764_0413"/>
<dbReference type="NCBIfam" id="TIGR02453">
    <property type="entry name" value="TIGR02453 family protein"/>
    <property type="match status" value="1"/>
</dbReference>
<dbReference type="InterPro" id="IPR015996">
    <property type="entry name" value="UCP028451"/>
</dbReference>
<keyword evidence="2" id="KW-1185">Reference proteome</keyword>
<evidence type="ECO:0000313" key="1">
    <source>
        <dbReference type="EMBL" id="SDQ36948.1"/>
    </source>
</evidence>